<reference evidence="2 3" key="1">
    <citation type="submission" date="2022-12" db="EMBL/GenBank/DDBJ databases">
        <title>Chromosome-level genome assembly of true bugs.</title>
        <authorList>
            <person name="Ma L."/>
            <person name="Li H."/>
        </authorList>
    </citation>
    <scope>NUCLEOTIDE SEQUENCE [LARGE SCALE GENOMIC DNA]</scope>
    <source>
        <strain evidence="2">Lab_2022b</strain>
    </source>
</reference>
<evidence type="ECO:0000256" key="1">
    <source>
        <dbReference type="SAM" id="MobiDB-lite"/>
    </source>
</evidence>
<protein>
    <submittedName>
        <fullName evidence="2">Uncharacterized protein</fullName>
    </submittedName>
</protein>
<accession>A0AAW1DDI8</accession>
<name>A0AAW1DDI8_9HEMI</name>
<comment type="caution">
    <text evidence="2">The sequence shown here is derived from an EMBL/GenBank/DDBJ whole genome shotgun (WGS) entry which is preliminary data.</text>
</comment>
<sequence>MALRRKDQRDDGHEKLDAAKITESVTQQLLGLRETFTKVLHAVIEKDCVDIGDSQKAVELTKIKEKYITLKDEVCRIISEFSVNMPVTREESVAVREGLTQCMTYISGVHKSMESILRKYDVIDEKRCCDNLNPHLHKIVDGVHVIIKLNQGTRNEMDYVNRLINNVKNLPKDKRKKLFNKICNFPELEDELGSGDDSRKIVTASHHALTLQQNIPKKFDDSTGEETSQASIFHSKITQNVYSISNSMLSIESPMFVPSIPKDLREKRYFPEKVIENLVAGYSWGDCLKSGDKKSETIKENLINLNGNNNKVWEKSKTLNVKSISSPSSCSEKNSSSVHSKSRTLGSSEKSRSFEASGNSFTNDNAVALKNAHDDLSANDNKRKSELNRSRSFDSNNLPLVNSLSEPLYEANGEPLLLYNHEGIPLTDNKGYVLKLFNGKYAVIIDENRRLISDAFGRPLYNRNSQQITDLPKDNSSKLLTSSRKPSITSFSEFSNSILYNKKGFLPTDSHGKPLDDKQGKPLIVKEHESGAIMDSNGYAVYDTNGSSERKILSVYDGNKYPLTDEEGNVLRTVEGEAMVVFDKTGKPVKDCFNRVVYDFFGNPSTSPKFDPYRKPTNIGNSSKLQINIQVYDFRGYPLLDSNCIPLATADGRCLIETNCKGNICHDLNGFPLFDKRGIPLTKINNCWTTPHGEPYRIFNGKGFPLTTEKGEDLFDINGEKLIGLDAEGRPVETASGEPVYDASGLPPTHQGFSPGKRLAKSAFTRKVYMENSPMKVYNKNGLPLTDPSGTALLDAKGTELMQFDDQGVPIRDSFGDRIYDEFKVPLNCKADESIISMNDKPFRIYDKQGRPLTDLNGLPLNLANGMCMIKFDNAGRPASDFRNSQLFDFNGKSLQDPQANAEFSIETEAIKLVKRDGTPVQVYNREGMPLTDAAGIMLINSDGTHLCLNNDKYPVSDWNGDPVFNELGQPLMKPCDPVGTDIQEELVKDIFGRPMKDAIGEPQFDEYGRPLYDLYRRRLFDEQGRPIANAYGRYLTTNLPEPKLVDLGFDPNIILNTRANPTTASLTDLIGGPLFDFLGMPLYNQYGKPLIDIYGRPLYDSDGLPLCDAVGRPVSELVRQYGVPIDVKDVYKLIEVNKEVTEMINNSVVRTKKPEIPSSPSGIWILPSNINSNGNSAATLNPEKKLYWALLRMSTFSDGRKSFEILEAKPYDVER</sequence>
<proteinExistence type="predicted"/>
<feature type="compositionally biased region" description="Low complexity" evidence="1">
    <location>
        <begin position="323"/>
        <end position="339"/>
    </location>
</feature>
<feature type="region of interest" description="Disordered" evidence="1">
    <location>
        <begin position="734"/>
        <end position="756"/>
    </location>
</feature>
<evidence type="ECO:0000313" key="2">
    <source>
        <dbReference type="EMBL" id="KAK9507213.1"/>
    </source>
</evidence>
<dbReference type="Proteomes" id="UP001461498">
    <property type="component" value="Unassembled WGS sequence"/>
</dbReference>
<feature type="compositionally biased region" description="Polar residues" evidence="1">
    <location>
        <begin position="343"/>
        <end position="358"/>
    </location>
</feature>
<evidence type="ECO:0000313" key="3">
    <source>
        <dbReference type="Proteomes" id="UP001461498"/>
    </source>
</evidence>
<organism evidence="2 3">
    <name type="scientific">Rhynocoris fuscipes</name>
    <dbReference type="NCBI Taxonomy" id="488301"/>
    <lineage>
        <taxon>Eukaryota</taxon>
        <taxon>Metazoa</taxon>
        <taxon>Ecdysozoa</taxon>
        <taxon>Arthropoda</taxon>
        <taxon>Hexapoda</taxon>
        <taxon>Insecta</taxon>
        <taxon>Pterygota</taxon>
        <taxon>Neoptera</taxon>
        <taxon>Paraneoptera</taxon>
        <taxon>Hemiptera</taxon>
        <taxon>Heteroptera</taxon>
        <taxon>Panheteroptera</taxon>
        <taxon>Cimicomorpha</taxon>
        <taxon>Reduviidae</taxon>
        <taxon>Harpactorinae</taxon>
        <taxon>Harpactorini</taxon>
        <taxon>Rhynocoris</taxon>
    </lineage>
</organism>
<feature type="region of interest" description="Disordered" evidence="1">
    <location>
        <begin position="323"/>
        <end position="358"/>
    </location>
</feature>
<gene>
    <name evidence="2" type="ORF">O3M35_007121</name>
</gene>
<feature type="region of interest" description="Disordered" evidence="1">
    <location>
        <begin position="373"/>
        <end position="392"/>
    </location>
</feature>
<dbReference type="EMBL" id="JAPXFL010000004">
    <property type="protein sequence ID" value="KAK9507213.1"/>
    <property type="molecule type" value="Genomic_DNA"/>
</dbReference>
<dbReference type="AlphaFoldDB" id="A0AAW1DDI8"/>
<keyword evidence="3" id="KW-1185">Reference proteome</keyword>